<dbReference type="PANTHER" id="PTHR43601">
    <property type="entry name" value="THIOREDOXIN, MITOCHONDRIAL"/>
    <property type="match status" value="1"/>
</dbReference>
<dbReference type="SUPFAM" id="SSF52833">
    <property type="entry name" value="Thioredoxin-like"/>
    <property type="match status" value="1"/>
</dbReference>
<accession>A0AAD8IX82</accession>
<dbReference type="InterPro" id="IPR036249">
    <property type="entry name" value="Thioredoxin-like_sf"/>
</dbReference>
<evidence type="ECO:0000259" key="3">
    <source>
        <dbReference type="Pfam" id="PF00085"/>
    </source>
</evidence>
<dbReference type="GO" id="GO:0045454">
    <property type="term" value="P:cell redox homeostasis"/>
    <property type="evidence" value="ECO:0007669"/>
    <property type="project" value="TreeGrafter"/>
</dbReference>
<comment type="similarity">
    <text evidence="1">Belongs to the thioredoxin family.</text>
</comment>
<protein>
    <submittedName>
        <fullName evidence="4">Thioredoxin-like protein HCF164, chloroplastic</fullName>
    </submittedName>
</protein>
<organism evidence="4 5">
    <name type="scientific">Heracleum sosnowskyi</name>
    <dbReference type="NCBI Taxonomy" id="360622"/>
    <lineage>
        <taxon>Eukaryota</taxon>
        <taxon>Viridiplantae</taxon>
        <taxon>Streptophyta</taxon>
        <taxon>Embryophyta</taxon>
        <taxon>Tracheophyta</taxon>
        <taxon>Spermatophyta</taxon>
        <taxon>Magnoliopsida</taxon>
        <taxon>eudicotyledons</taxon>
        <taxon>Gunneridae</taxon>
        <taxon>Pentapetalae</taxon>
        <taxon>asterids</taxon>
        <taxon>campanulids</taxon>
        <taxon>Apiales</taxon>
        <taxon>Apiaceae</taxon>
        <taxon>Apioideae</taxon>
        <taxon>apioid superclade</taxon>
        <taxon>Tordylieae</taxon>
        <taxon>Tordyliinae</taxon>
        <taxon>Heracleum</taxon>
    </lineage>
</organism>
<name>A0AAD8IX82_9APIA</name>
<keyword evidence="2" id="KW-0676">Redox-active center</keyword>
<dbReference type="GO" id="GO:0009507">
    <property type="term" value="C:chloroplast"/>
    <property type="evidence" value="ECO:0007669"/>
    <property type="project" value="UniProtKB-ARBA"/>
</dbReference>
<comment type="caution">
    <text evidence="4">The sequence shown here is derived from an EMBL/GenBank/DDBJ whole genome shotgun (WGS) entry which is preliminary data.</text>
</comment>
<sequence length="186" mass="21193">MNPPKQNPLICFKWPWDNITTQTPQNPNSCKFETPWLFKSMLSLTSLASNLITSISKSQIQLKYERKLNGEQQAELEQRAFACALSSNKEATVLEFYSPKCRLCSSLVGFVDEIEKRNEDWLNVVMADAENDMWLPELLHYDVRYVPCFVLLDKNGMALAKTGVPSSRLHVVAGVSHLVKMKSPQR</sequence>
<dbReference type="InterPro" id="IPR013766">
    <property type="entry name" value="Thioredoxin_domain"/>
</dbReference>
<keyword evidence="5" id="KW-1185">Reference proteome</keyword>
<dbReference type="PANTHER" id="PTHR43601:SF11">
    <property type="entry name" value="EXPRESSED PROTEIN"/>
    <property type="match status" value="1"/>
</dbReference>
<evidence type="ECO:0000256" key="2">
    <source>
        <dbReference type="ARBA" id="ARBA00023284"/>
    </source>
</evidence>
<evidence type="ECO:0000313" key="5">
    <source>
        <dbReference type="Proteomes" id="UP001237642"/>
    </source>
</evidence>
<reference evidence="4" key="1">
    <citation type="submission" date="2023-02" db="EMBL/GenBank/DDBJ databases">
        <title>Genome of toxic invasive species Heracleum sosnowskyi carries increased number of genes despite the absence of recent whole-genome duplications.</title>
        <authorList>
            <person name="Schelkunov M."/>
            <person name="Shtratnikova V."/>
            <person name="Makarenko M."/>
            <person name="Klepikova A."/>
            <person name="Omelchenko D."/>
            <person name="Novikova G."/>
            <person name="Obukhova E."/>
            <person name="Bogdanov V."/>
            <person name="Penin A."/>
            <person name="Logacheva M."/>
        </authorList>
    </citation>
    <scope>NUCLEOTIDE SEQUENCE</scope>
    <source>
        <strain evidence="4">Hsosn_3</strain>
        <tissue evidence="4">Leaf</tissue>
    </source>
</reference>
<proteinExistence type="inferred from homology"/>
<dbReference type="Proteomes" id="UP001237642">
    <property type="component" value="Unassembled WGS sequence"/>
</dbReference>
<evidence type="ECO:0000256" key="1">
    <source>
        <dbReference type="ARBA" id="ARBA00008987"/>
    </source>
</evidence>
<dbReference type="AlphaFoldDB" id="A0AAD8IX82"/>
<dbReference type="Pfam" id="PF00085">
    <property type="entry name" value="Thioredoxin"/>
    <property type="match status" value="1"/>
</dbReference>
<dbReference type="EMBL" id="JAUIZM010000003">
    <property type="protein sequence ID" value="KAK1392486.1"/>
    <property type="molecule type" value="Genomic_DNA"/>
</dbReference>
<gene>
    <name evidence="4" type="ORF">POM88_011542</name>
</gene>
<reference evidence="4" key="2">
    <citation type="submission" date="2023-05" db="EMBL/GenBank/DDBJ databases">
        <authorList>
            <person name="Schelkunov M.I."/>
        </authorList>
    </citation>
    <scope>NUCLEOTIDE SEQUENCE</scope>
    <source>
        <strain evidence="4">Hsosn_3</strain>
        <tissue evidence="4">Leaf</tissue>
    </source>
</reference>
<dbReference type="Gene3D" id="3.40.30.10">
    <property type="entry name" value="Glutaredoxin"/>
    <property type="match status" value="1"/>
</dbReference>
<feature type="domain" description="Thioredoxin" evidence="3">
    <location>
        <begin position="75"/>
        <end position="160"/>
    </location>
</feature>
<evidence type="ECO:0000313" key="4">
    <source>
        <dbReference type="EMBL" id="KAK1392486.1"/>
    </source>
</evidence>